<comment type="caution">
    <text evidence="1">The sequence shown here is derived from an EMBL/GenBank/DDBJ whole genome shotgun (WGS) entry which is preliminary data.</text>
</comment>
<organism evidence="1 2">
    <name type="scientific">Arctia plantaginis</name>
    <name type="common">Wood tiger moth</name>
    <name type="synonym">Phalaena plantaginis</name>
    <dbReference type="NCBI Taxonomy" id="874455"/>
    <lineage>
        <taxon>Eukaryota</taxon>
        <taxon>Metazoa</taxon>
        <taxon>Ecdysozoa</taxon>
        <taxon>Arthropoda</taxon>
        <taxon>Hexapoda</taxon>
        <taxon>Insecta</taxon>
        <taxon>Pterygota</taxon>
        <taxon>Neoptera</taxon>
        <taxon>Endopterygota</taxon>
        <taxon>Lepidoptera</taxon>
        <taxon>Glossata</taxon>
        <taxon>Ditrysia</taxon>
        <taxon>Noctuoidea</taxon>
        <taxon>Erebidae</taxon>
        <taxon>Arctiinae</taxon>
        <taxon>Arctia</taxon>
    </lineage>
</organism>
<dbReference type="EMBL" id="CADEBC010000574">
    <property type="protein sequence ID" value="CAB3255375.1"/>
    <property type="molecule type" value="Genomic_DNA"/>
</dbReference>
<keyword evidence="2" id="KW-1185">Reference proteome</keyword>
<evidence type="ECO:0000313" key="1">
    <source>
        <dbReference type="EMBL" id="CAB3255375.1"/>
    </source>
</evidence>
<proteinExistence type="predicted"/>
<reference evidence="1 2" key="1">
    <citation type="submission" date="2020-04" db="EMBL/GenBank/DDBJ databases">
        <authorList>
            <person name="Wallbank WR R."/>
            <person name="Pardo Diaz C."/>
            <person name="Kozak K."/>
            <person name="Martin S."/>
            <person name="Jiggins C."/>
            <person name="Moest M."/>
            <person name="Warren A I."/>
            <person name="Byers J.R.P. K."/>
            <person name="Montejo-Kovacevich G."/>
            <person name="Yen C E."/>
        </authorList>
    </citation>
    <scope>NUCLEOTIDE SEQUENCE [LARGE SCALE GENOMIC DNA]</scope>
</reference>
<name>A0A8S1B6T3_ARCPL</name>
<protein>
    <submittedName>
        <fullName evidence="1">Uncharacterized protein</fullName>
    </submittedName>
</protein>
<gene>
    <name evidence="1" type="ORF">APLA_LOCUS14886</name>
</gene>
<dbReference type="Proteomes" id="UP000494106">
    <property type="component" value="Unassembled WGS sequence"/>
</dbReference>
<sequence>MPTGRMFGSFSNMRPFTASSFSGWLYRSLDPTSLAFYFGQETGGERMNLYLRTYLPTLILSRADDPWQYIRLRLYKLRGDGDWWVGLKW</sequence>
<dbReference type="AlphaFoldDB" id="A0A8S1B6T3"/>
<accession>A0A8S1B6T3</accession>
<evidence type="ECO:0000313" key="2">
    <source>
        <dbReference type="Proteomes" id="UP000494106"/>
    </source>
</evidence>